<evidence type="ECO:0000313" key="4">
    <source>
        <dbReference type="EMBL" id="AHI29910.1"/>
    </source>
</evidence>
<dbReference type="PANTHER" id="PTHR34216:SF3">
    <property type="entry name" value="POLY-BETA-1,6-N-ACETYL-D-GLUCOSAMINE N-DEACETYLASE"/>
    <property type="match status" value="1"/>
</dbReference>
<sequence>MTLRDLLAAHENRSVPKNAVVITFDDGYADFADLAFPILEEEKVPATLFVTTGFVNGDIWLWPDQIKYAIENAVVRSLDVPELNQKLNFEKEPHRCWNAIADFCITVPNDRKLKFINELFYRLEVTKPNVVPDQFRPLSWAKIKSMVEKGLDVGSHSISHPILTQLSDDELAREIRESREMLRDEINMEVDIFCYPNGGKDDFDRRVQNCITHSGYRYAVSAFPDKAPISDELCINRYPVGPKLDMFEKNVFGFSYLAMMT</sequence>
<evidence type="ECO:0000256" key="1">
    <source>
        <dbReference type="ARBA" id="ARBA00004613"/>
    </source>
</evidence>
<keyword evidence="5" id="KW-1185">Reference proteome</keyword>
<dbReference type="STRING" id="1420916.AU14_01040"/>
<evidence type="ECO:0000259" key="3">
    <source>
        <dbReference type="PROSITE" id="PS51677"/>
    </source>
</evidence>
<dbReference type="GO" id="GO:0016810">
    <property type="term" value="F:hydrolase activity, acting on carbon-nitrogen (but not peptide) bonds"/>
    <property type="evidence" value="ECO:0007669"/>
    <property type="project" value="InterPro"/>
</dbReference>
<dbReference type="CDD" id="cd10918">
    <property type="entry name" value="CE4_NodB_like_5s_6s"/>
    <property type="match status" value="1"/>
</dbReference>
<comment type="subcellular location">
    <subcellularLocation>
        <location evidence="1">Secreted</location>
    </subcellularLocation>
</comment>
<dbReference type="InterPro" id="IPR051398">
    <property type="entry name" value="Polysacch_Deacetylase"/>
</dbReference>
<accession>W5YLL3</accession>
<dbReference type="Pfam" id="PF01522">
    <property type="entry name" value="Polysacc_deac_1"/>
    <property type="match status" value="2"/>
</dbReference>
<gene>
    <name evidence="4" type="ORF">AU14_01040</name>
</gene>
<evidence type="ECO:0000313" key="5">
    <source>
        <dbReference type="Proteomes" id="UP000061489"/>
    </source>
</evidence>
<name>W5YLL3_9GAMM</name>
<dbReference type="PANTHER" id="PTHR34216">
    <property type="match status" value="1"/>
</dbReference>
<dbReference type="Gene3D" id="3.20.20.370">
    <property type="entry name" value="Glycoside hydrolase/deacetylase"/>
    <property type="match status" value="1"/>
</dbReference>
<feature type="domain" description="NodB homology" evidence="3">
    <location>
        <begin position="18"/>
        <end position="261"/>
    </location>
</feature>
<evidence type="ECO:0000256" key="2">
    <source>
        <dbReference type="ARBA" id="ARBA00022729"/>
    </source>
</evidence>
<dbReference type="EMBL" id="CP007151">
    <property type="protein sequence ID" value="AHI29910.1"/>
    <property type="molecule type" value="Genomic_DNA"/>
</dbReference>
<protein>
    <recommendedName>
        <fullName evidence="3">NodB homology domain-containing protein</fullName>
    </recommendedName>
</protein>
<reference evidence="4 5" key="1">
    <citation type="journal article" date="2014" name="Genome Announc.">
        <title>Draft Genome Sequences of Marinobacter similis A3d10T and Marinobacter salarius R9SW1T.</title>
        <authorList>
            <person name="Ivanova E.P."/>
            <person name="Ng H.J."/>
            <person name="Webb H.K."/>
            <person name="Feng G."/>
            <person name="Oshima K."/>
            <person name="Hattori M."/>
            <person name="Ohkuma M."/>
            <person name="Sergeev A.F."/>
            <person name="Mikhailov V.V."/>
            <person name="Crawford R.J."/>
            <person name="Sawabe T."/>
        </authorList>
    </citation>
    <scope>NUCLEOTIDE SEQUENCE [LARGE SCALE GENOMIC DNA]</scope>
    <source>
        <strain evidence="4 5">A3d10</strain>
    </source>
</reference>
<proteinExistence type="predicted"/>
<dbReference type="HOGENOM" id="CLU_030024_1_1_6"/>
<dbReference type="GO" id="GO:0005975">
    <property type="term" value="P:carbohydrate metabolic process"/>
    <property type="evidence" value="ECO:0007669"/>
    <property type="project" value="InterPro"/>
</dbReference>
<dbReference type="PROSITE" id="PS51677">
    <property type="entry name" value="NODB"/>
    <property type="match status" value="1"/>
</dbReference>
<dbReference type="InterPro" id="IPR002509">
    <property type="entry name" value="NODB_dom"/>
</dbReference>
<dbReference type="KEGG" id="msx:AU14_01040"/>
<dbReference type="Proteomes" id="UP000061489">
    <property type="component" value="Chromosome"/>
</dbReference>
<dbReference type="GO" id="GO:0005576">
    <property type="term" value="C:extracellular region"/>
    <property type="evidence" value="ECO:0007669"/>
    <property type="project" value="UniProtKB-SubCell"/>
</dbReference>
<keyword evidence="2" id="KW-0732">Signal</keyword>
<dbReference type="InterPro" id="IPR011330">
    <property type="entry name" value="Glyco_hydro/deAcase_b/a-brl"/>
</dbReference>
<organism evidence="4 5">
    <name type="scientific">Marinobacter similis</name>
    <dbReference type="NCBI Taxonomy" id="1420916"/>
    <lineage>
        <taxon>Bacteria</taxon>
        <taxon>Pseudomonadati</taxon>
        <taxon>Pseudomonadota</taxon>
        <taxon>Gammaproteobacteria</taxon>
        <taxon>Pseudomonadales</taxon>
        <taxon>Marinobacteraceae</taxon>
        <taxon>Marinobacter</taxon>
    </lineage>
</organism>
<dbReference type="AlphaFoldDB" id="W5YLL3"/>
<dbReference type="SUPFAM" id="SSF88713">
    <property type="entry name" value="Glycoside hydrolase/deacetylase"/>
    <property type="match status" value="1"/>
</dbReference>